<organism evidence="2 3">
    <name type="scientific">Kibdelosporangium phytohabitans</name>
    <dbReference type="NCBI Taxonomy" id="860235"/>
    <lineage>
        <taxon>Bacteria</taxon>
        <taxon>Bacillati</taxon>
        <taxon>Actinomycetota</taxon>
        <taxon>Actinomycetes</taxon>
        <taxon>Pseudonocardiales</taxon>
        <taxon>Pseudonocardiaceae</taxon>
        <taxon>Kibdelosporangium</taxon>
    </lineage>
</organism>
<keyword evidence="1" id="KW-1133">Transmembrane helix</keyword>
<evidence type="ECO:0000313" key="2">
    <source>
        <dbReference type="EMBL" id="ALG13459.1"/>
    </source>
</evidence>
<dbReference type="KEGG" id="kphy:AOZ06_47275"/>
<keyword evidence="1" id="KW-0472">Membrane</keyword>
<feature type="transmembrane region" description="Helical" evidence="1">
    <location>
        <begin position="130"/>
        <end position="147"/>
    </location>
</feature>
<evidence type="ECO:0000256" key="1">
    <source>
        <dbReference type="SAM" id="Phobius"/>
    </source>
</evidence>
<keyword evidence="1" id="KW-0812">Transmembrane</keyword>
<reference evidence="2 3" key="1">
    <citation type="submission" date="2015-07" db="EMBL/GenBank/DDBJ databases">
        <title>Genome sequencing of Kibdelosporangium phytohabitans.</title>
        <authorList>
            <person name="Qin S."/>
            <person name="Xing K."/>
        </authorList>
    </citation>
    <scope>NUCLEOTIDE SEQUENCE [LARGE SCALE GENOMIC DNA]</scope>
    <source>
        <strain evidence="2 3">KLBMP1111</strain>
    </source>
</reference>
<dbReference type="RefSeq" id="WP_054295347.1">
    <property type="nucleotide sequence ID" value="NZ_CP012752.1"/>
</dbReference>
<gene>
    <name evidence="2" type="ORF">AOZ06_47275</name>
</gene>
<dbReference type="AlphaFoldDB" id="A0A0N9IDQ8"/>
<proteinExistence type="predicted"/>
<protein>
    <submittedName>
        <fullName evidence="2">Uncharacterized protein</fullName>
    </submittedName>
</protein>
<accession>A0A0N9IDQ8</accession>
<sequence>MLSRSFGLAAGLCVVAPGAVEAFTGETAATSFVVGFSPALALPLLVGLHLRQRAVSGAFGEVAYTLNLVGLGLFGGAAFTLNLVLFHLGNPVLPAVTRFAFLGSAVVFAIGAILFGVAMLRGGVHPKVPVVAYMVAFPLLAVAARLPDTPLTSVVHVIAGGSLIWLAWSMAPQRQLARTS</sequence>
<feature type="transmembrane region" description="Helical" evidence="1">
    <location>
        <begin position="99"/>
        <end position="118"/>
    </location>
</feature>
<evidence type="ECO:0000313" key="3">
    <source>
        <dbReference type="Proteomes" id="UP000063699"/>
    </source>
</evidence>
<feature type="transmembrane region" description="Helical" evidence="1">
    <location>
        <begin position="32"/>
        <end position="50"/>
    </location>
</feature>
<dbReference type="STRING" id="860235.AOZ06_47275"/>
<feature type="transmembrane region" description="Helical" evidence="1">
    <location>
        <begin position="62"/>
        <end position="87"/>
    </location>
</feature>
<name>A0A0N9IDQ8_9PSEU</name>
<dbReference type="EMBL" id="CP012752">
    <property type="protein sequence ID" value="ALG13459.1"/>
    <property type="molecule type" value="Genomic_DNA"/>
</dbReference>
<dbReference type="OrthoDB" id="3371801at2"/>
<dbReference type="Proteomes" id="UP000063699">
    <property type="component" value="Chromosome"/>
</dbReference>
<keyword evidence="3" id="KW-1185">Reference proteome</keyword>
<feature type="transmembrane region" description="Helical" evidence="1">
    <location>
        <begin position="153"/>
        <end position="171"/>
    </location>
</feature>